<proteinExistence type="inferred from homology"/>
<dbReference type="EMBL" id="JBHMEW010000062">
    <property type="protein sequence ID" value="MFB9212531.1"/>
    <property type="molecule type" value="Genomic_DNA"/>
</dbReference>
<accession>A0ABV5J7A1</accession>
<dbReference type="InterPro" id="IPR020287">
    <property type="entry name" value="Tail_sheath_C"/>
</dbReference>
<dbReference type="Proteomes" id="UP001589654">
    <property type="component" value="Unassembled WGS sequence"/>
</dbReference>
<dbReference type="PANTHER" id="PTHR35861">
    <property type="match status" value="1"/>
</dbReference>
<dbReference type="Pfam" id="PF04984">
    <property type="entry name" value="Phage_sheath_1"/>
    <property type="match status" value="1"/>
</dbReference>
<evidence type="ECO:0000313" key="4">
    <source>
        <dbReference type="EMBL" id="MFB9212531.1"/>
    </source>
</evidence>
<feature type="domain" description="Tail sheath protein subtilisin-like" evidence="2">
    <location>
        <begin position="457"/>
        <end position="540"/>
    </location>
</feature>
<sequence length="655" mass="71526">MATTIKTPGVYIEEISKFPPSVAQVETAIPAFIGYTEKAKDGDKDLPANEPVKISSVLEFTEHFGGPPQVDVTTLEINAQNQVSDLALAEKFYLYECIRMFYANGGGDCYIVSVGKYTDTVQNGTADGSTPGFLAGLAKIKKVDRPTLLVVPDASLMSQSNVNSLYAAMLGQCNELKDRFCIFDLKESGADYEDAVEDFRNGIGMNYLKYSAAYSPWLKANLPRVVKYKDIKGKITQNGPVVDLADLIADPDAKDLANRLDNLVDDQTTINGALDTLKGSHSSYQARFEALANTLKNTPNKANLEALINFYTESMDLVRDTIDLGGSAITLKDKSTPAGNLKFLFDFLVSKLGTALDNTENEIAKISSDSSALSSALTLTASTTGLDYTTTTSTNVYFGSGTTNQEKIQPHVGAFNKLWNSIKSSLDLISTSAESYTATVETSTVEAIPALKTIFQRIANEYLTLPPSATIAGVYARVDSNRGVWKAPANVSLNNVIGVTELIDNKEQENLNVDVVAGKSINIIRPFTGKGIMVWGARTLAGNDNEWRYVPIRRFFNMAEESIKKATEQFVFEPNDGNTWVRVRAMIENFLTLQWRAGALAGAKPEHAFYVKVGLGQTMTSQDILEGKMNVEIGMAVVRPAEFIVLKFSHKMQES</sequence>
<name>A0ABV5J7A1_9BACT</name>
<dbReference type="InterPro" id="IPR035089">
    <property type="entry name" value="Phage_sheath_subtilisin"/>
</dbReference>
<evidence type="ECO:0000256" key="1">
    <source>
        <dbReference type="ARBA" id="ARBA00008005"/>
    </source>
</evidence>
<gene>
    <name evidence="4" type="ORF">ACFFUR_12000</name>
</gene>
<dbReference type="Pfam" id="PF17482">
    <property type="entry name" value="Phage_sheath_1C"/>
    <property type="match status" value="1"/>
</dbReference>
<feature type="domain" description="Tail sheath protein C-terminal" evidence="3">
    <location>
        <begin position="544"/>
        <end position="648"/>
    </location>
</feature>
<organism evidence="4 5">
    <name type="scientific">Echinicola jeungdonensis</name>
    <dbReference type="NCBI Taxonomy" id="709343"/>
    <lineage>
        <taxon>Bacteria</taxon>
        <taxon>Pseudomonadati</taxon>
        <taxon>Bacteroidota</taxon>
        <taxon>Cytophagia</taxon>
        <taxon>Cytophagales</taxon>
        <taxon>Cyclobacteriaceae</taxon>
        <taxon>Echinicola</taxon>
    </lineage>
</organism>
<evidence type="ECO:0000313" key="5">
    <source>
        <dbReference type="Proteomes" id="UP001589654"/>
    </source>
</evidence>
<keyword evidence="5" id="KW-1185">Reference proteome</keyword>
<evidence type="ECO:0000259" key="3">
    <source>
        <dbReference type="Pfam" id="PF17482"/>
    </source>
</evidence>
<evidence type="ECO:0000259" key="2">
    <source>
        <dbReference type="Pfam" id="PF04984"/>
    </source>
</evidence>
<dbReference type="InterPro" id="IPR052042">
    <property type="entry name" value="Tail_sheath_structural"/>
</dbReference>
<dbReference type="RefSeq" id="WP_290249412.1">
    <property type="nucleotide sequence ID" value="NZ_JAUFQT010000002.1"/>
</dbReference>
<protein>
    <submittedName>
        <fullName evidence="4">Phage tail sheath C-terminal domain-containing protein</fullName>
    </submittedName>
</protein>
<comment type="caution">
    <text evidence="4">The sequence shown here is derived from an EMBL/GenBank/DDBJ whole genome shotgun (WGS) entry which is preliminary data.</text>
</comment>
<reference evidence="4 5" key="1">
    <citation type="submission" date="2024-09" db="EMBL/GenBank/DDBJ databases">
        <authorList>
            <person name="Sun Q."/>
            <person name="Mori K."/>
        </authorList>
    </citation>
    <scope>NUCLEOTIDE SEQUENCE [LARGE SCALE GENOMIC DNA]</scope>
    <source>
        <strain evidence="4 5">CECT 7682</strain>
    </source>
</reference>
<dbReference type="Gene3D" id="3.40.50.11780">
    <property type="match status" value="2"/>
</dbReference>
<comment type="similarity">
    <text evidence="1">Belongs to the myoviridae tail sheath protein family.</text>
</comment>
<dbReference type="PANTHER" id="PTHR35861:SF1">
    <property type="entry name" value="PHAGE TAIL SHEATH PROTEIN"/>
    <property type="match status" value="1"/>
</dbReference>